<feature type="transmembrane region" description="Helical" evidence="14">
    <location>
        <begin position="255"/>
        <end position="277"/>
    </location>
</feature>
<keyword evidence="10" id="KW-0067">ATP-binding</keyword>
<dbReference type="PANTHER" id="PTHR45528:SF1">
    <property type="entry name" value="SENSOR HISTIDINE KINASE CPXA"/>
    <property type="match status" value="1"/>
</dbReference>
<dbReference type="Gene3D" id="1.10.287.130">
    <property type="match status" value="1"/>
</dbReference>
<evidence type="ECO:0000256" key="13">
    <source>
        <dbReference type="ARBA" id="ARBA00023136"/>
    </source>
</evidence>
<keyword evidence="5" id="KW-0597">Phosphoprotein</keyword>
<evidence type="ECO:0000259" key="15">
    <source>
        <dbReference type="PROSITE" id="PS50109"/>
    </source>
</evidence>
<evidence type="ECO:0000313" key="17">
    <source>
        <dbReference type="EMBL" id="SKC42886.1"/>
    </source>
</evidence>
<evidence type="ECO:0000256" key="8">
    <source>
        <dbReference type="ARBA" id="ARBA00022741"/>
    </source>
</evidence>
<keyword evidence="8" id="KW-0547">Nucleotide-binding</keyword>
<sequence>MAIKWKNFSHSIITKIIVFIIVITCFTSSITIFINLMESTQGEIDIVFEDNYYHGEDYIRELDSLTHYLSLLITKYKNKDYILSGKTVTGDLQREKEHLFSEFKKNSNNYNPNWSDDKNYETFERYNADEIFQSKNKLIEEDLKIFDSYLSKLQNLNGILYYASDGENEFTNSPSKSKKYFKNYPAYLIFDKSEEIVFPKEVKTNPKYYNDYLITRNAGRLEKANHTMYIAFIEEPLNDKIKKWEKSKAAITDTLYNVATLLVGLLLAFIYLILVIGRKSFKDNKLYLNFVNRLYNDINIILCLGVIVLWFGAMEFIFIKDIYILIPYITAALGTLGLLLVLSLVKHIKNRTLIKHTLIYNIFNKLFRLICEIYNSGNFTIKILLISIGCPLIIGLSSLMLALLTGAFIPAILVFFIASGAVGVTLWLSFKKTKEFTAIKEGVTMIKEGHVNHVIDISGKGEFAKLADNINSIAEGLSKAVANELKSERLKTELISNVSHDIRTPLTSIITYIDLLKKEGLKSENAEKYIDVLDQKALRLKALTDDLFEASKASSGSIPVNLEEIDVISLIKQGMGELDDKIAASGLDFKLKYPKEKVFVKADGKLLWRVIENLMSNIFKYALNSSRVYIDIIDSDNNVTIIIKNISSYELNINANELMERFKRGDESRNSEGSGLGLSIAKSLIELQNGTFNIEIDGDLFKVVIVLLK</sequence>
<evidence type="ECO:0000256" key="2">
    <source>
        <dbReference type="ARBA" id="ARBA00004651"/>
    </source>
</evidence>
<dbReference type="Pfam" id="PF00512">
    <property type="entry name" value="HisKA"/>
    <property type="match status" value="1"/>
</dbReference>
<evidence type="ECO:0000256" key="3">
    <source>
        <dbReference type="ARBA" id="ARBA00012438"/>
    </source>
</evidence>
<comment type="catalytic activity">
    <reaction evidence="1">
        <text>ATP + protein L-histidine = ADP + protein N-phospho-L-histidine.</text>
        <dbReference type="EC" id="2.7.13.3"/>
    </reaction>
</comment>
<dbReference type="SUPFAM" id="SSF55874">
    <property type="entry name" value="ATPase domain of HSP90 chaperone/DNA topoisomerase II/histidine kinase"/>
    <property type="match status" value="1"/>
</dbReference>
<keyword evidence="9 17" id="KW-0418">Kinase</keyword>
<evidence type="ECO:0000313" key="18">
    <source>
        <dbReference type="Proteomes" id="UP000190285"/>
    </source>
</evidence>
<feature type="domain" description="HAMP" evidence="16">
    <location>
        <begin position="437"/>
        <end position="482"/>
    </location>
</feature>
<evidence type="ECO:0000256" key="14">
    <source>
        <dbReference type="SAM" id="Phobius"/>
    </source>
</evidence>
<keyword evidence="4" id="KW-1003">Cell membrane</keyword>
<dbReference type="SMART" id="SM00387">
    <property type="entry name" value="HATPase_c"/>
    <property type="match status" value="1"/>
</dbReference>
<evidence type="ECO:0000256" key="10">
    <source>
        <dbReference type="ARBA" id="ARBA00022840"/>
    </source>
</evidence>
<dbReference type="InterPro" id="IPR003660">
    <property type="entry name" value="HAMP_dom"/>
</dbReference>
<evidence type="ECO:0000256" key="12">
    <source>
        <dbReference type="ARBA" id="ARBA00023012"/>
    </source>
</evidence>
<feature type="transmembrane region" description="Helical" evidence="14">
    <location>
        <begin position="298"/>
        <end position="319"/>
    </location>
</feature>
<dbReference type="PROSITE" id="PS50109">
    <property type="entry name" value="HIS_KIN"/>
    <property type="match status" value="1"/>
</dbReference>
<dbReference type="EMBL" id="FUZT01000001">
    <property type="protein sequence ID" value="SKC42886.1"/>
    <property type="molecule type" value="Genomic_DNA"/>
</dbReference>
<dbReference type="InterPro" id="IPR036890">
    <property type="entry name" value="HATPase_C_sf"/>
</dbReference>
<evidence type="ECO:0000259" key="16">
    <source>
        <dbReference type="PROSITE" id="PS50885"/>
    </source>
</evidence>
<dbReference type="SUPFAM" id="SSF47384">
    <property type="entry name" value="Homodimeric domain of signal transducing histidine kinase"/>
    <property type="match status" value="1"/>
</dbReference>
<keyword evidence="7 14" id="KW-0812">Transmembrane</keyword>
<feature type="transmembrane region" description="Helical" evidence="14">
    <location>
        <begin position="383"/>
        <end position="402"/>
    </location>
</feature>
<evidence type="ECO:0000256" key="4">
    <source>
        <dbReference type="ARBA" id="ARBA00022475"/>
    </source>
</evidence>
<accession>A0A1T5IUN0</accession>
<dbReference type="EC" id="2.7.13.3" evidence="3"/>
<dbReference type="InterPro" id="IPR003661">
    <property type="entry name" value="HisK_dim/P_dom"/>
</dbReference>
<dbReference type="RefSeq" id="WP_079489449.1">
    <property type="nucleotide sequence ID" value="NZ_FUZT01000001.1"/>
</dbReference>
<dbReference type="Pfam" id="PF02518">
    <property type="entry name" value="HATPase_c"/>
    <property type="match status" value="1"/>
</dbReference>
<dbReference type="PANTHER" id="PTHR45528">
    <property type="entry name" value="SENSOR HISTIDINE KINASE CPXA"/>
    <property type="match status" value="1"/>
</dbReference>
<gene>
    <name evidence="17" type="ORF">SAMN02194393_00770</name>
</gene>
<feature type="transmembrane region" description="Helical" evidence="14">
    <location>
        <begin position="325"/>
        <end position="345"/>
    </location>
</feature>
<evidence type="ECO:0000256" key="9">
    <source>
        <dbReference type="ARBA" id="ARBA00022777"/>
    </source>
</evidence>
<dbReference type="GO" id="GO:0000155">
    <property type="term" value="F:phosphorelay sensor kinase activity"/>
    <property type="evidence" value="ECO:0007669"/>
    <property type="project" value="InterPro"/>
</dbReference>
<feature type="transmembrane region" description="Helical" evidence="14">
    <location>
        <begin position="408"/>
        <end position="430"/>
    </location>
</feature>
<evidence type="ECO:0000256" key="5">
    <source>
        <dbReference type="ARBA" id="ARBA00022553"/>
    </source>
</evidence>
<dbReference type="CDD" id="cd00082">
    <property type="entry name" value="HisKA"/>
    <property type="match status" value="1"/>
</dbReference>
<dbReference type="OrthoDB" id="9792991at2"/>
<dbReference type="InterPro" id="IPR050398">
    <property type="entry name" value="HssS/ArlS-like"/>
</dbReference>
<dbReference type="InterPro" id="IPR036097">
    <property type="entry name" value="HisK_dim/P_sf"/>
</dbReference>
<dbReference type="AlphaFoldDB" id="A0A1T5IUN0"/>
<keyword evidence="13 14" id="KW-0472">Membrane</keyword>
<evidence type="ECO:0000256" key="1">
    <source>
        <dbReference type="ARBA" id="ARBA00000085"/>
    </source>
</evidence>
<dbReference type="STRING" id="36842.SAMN02194393_00770"/>
<dbReference type="GO" id="GO:0005886">
    <property type="term" value="C:plasma membrane"/>
    <property type="evidence" value="ECO:0007669"/>
    <property type="project" value="UniProtKB-SubCell"/>
</dbReference>
<feature type="domain" description="Histidine kinase" evidence="15">
    <location>
        <begin position="497"/>
        <end position="709"/>
    </location>
</feature>
<evidence type="ECO:0000256" key="7">
    <source>
        <dbReference type="ARBA" id="ARBA00022692"/>
    </source>
</evidence>
<feature type="transmembrane region" description="Helical" evidence="14">
    <location>
        <begin position="12"/>
        <end position="34"/>
    </location>
</feature>
<keyword evidence="12" id="KW-0902">Two-component regulatory system</keyword>
<keyword evidence="18" id="KW-1185">Reference proteome</keyword>
<keyword evidence="11 14" id="KW-1133">Transmembrane helix</keyword>
<proteinExistence type="predicted"/>
<organism evidence="17 18">
    <name type="scientific">Maledivibacter halophilus</name>
    <dbReference type="NCBI Taxonomy" id="36842"/>
    <lineage>
        <taxon>Bacteria</taxon>
        <taxon>Bacillati</taxon>
        <taxon>Bacillota</taxon>
        <taxon>Clostridia</taxon>
        <taxon>Peptostreptococcales</taxon>
        <taxon>Caminicellaceae</taxon>
        <taxon>Maledivibacter</taxon>
    </lineage>
</organism>
<protein>
    <recommendedName>
        <fullName evidence="3">histidine kinase</fullName>
        <ecNumber evidence="3">2.7.13.3</ecNumber>
    </recommendedName>
</protein>
<dbReference type="Gene3D" id="3.30.565.10">
    <property type="entry name" value="Histidine kinase-like ATPase, C-terminal domain"/>
    <property type="match status" value="1"/>
</dbReference>
<dbReference type="InterPro" id="IPR003594">
    <property type="entry name" value="HATPase_dom"/>
</dbReference>
<dbReference type="GO" id="GO:0005524">
    <property type="term" value="F:ATP binding"/>
    <property type="evidence" value="ECO:0007669"/>
    <property type="project" value="UniProtKB-KW"/>
</dbReference>
<comment type="subcellular location">
    <subcellularLocation>
        <location evidence="2">Cell membrane</location>
        <topology evidence="2">Multi-pass membrane protein</topology>
    </subcellularLocation>
</comment>
<name>A0A1T5IUN0_9FIRM</name>
<dbReference type="Proteomes" id="UP000190285">
    <property type="component" value="Unassembled WGS sequence"/>
</dbReference>
<dbReference type="PROSITE" id="PS50885">
    <property type="entry name" value="HAMP"/>
    <property type="match status" value="1"/>
</dbReference>
<evidence type="ECO:0000256" key="11">
    <source>
        <dbReference type="ARBA" id="ARBA00022989"/>
    </source>
</evidence>
<keyword evidence="6" id="KW-0808">Transferase</keyword>
<dbReference type="InterPro" id="IPR005467">
    <property type="entry name" value="His_kinase_dom"/>
</dbReference>
<evidence type="ECO:0000256" key="6">
    <source>
        <dbReference type="ARBA" id="ARBA00022679"/>
    </source>
</evidence>
<dbReference type="SMART" id="SM00388">
    <property type="entry name" value="HisKA"/>
    <property type="match status" value="1"/>
</dbReference>
<reference evidence="17 18" key="1">
    <citation type="submission" date="2017-02" db="EMBL/GenBank/DDBJ databases">
        <authorList>
            <person name="Peterson S.W."/>
        </authorList>
    </citation>
    <scope>NUCLEOTIDE SEQUENCE [LARGE SCALE GENOMIC DNA]</scope>
    <source>
        <strain evidence="17 18">M1</strain>
    </source>
</reference>